<dbReference type="EMBL" id="CP133616">
    <property type="protein sequence ID" value="WMV28162.1"/>
    <property type="molecule type" value="Genomic_DNA"/>
</dbReference>
<dbReference type="GO" id="GO:0005667">
    <property type="term" value="C:transcription regulator complex"/>
    <property type="evidence" value="ECO:0007669"/>
    <property type="project" value="TreeGrafter"/>
</dbReference>
<name>A0AAF0TPR0_SOLVR</name>
<proteinExistence type="inferred from homology"/>
<dbReference type="InterPro" id="IPR021419">
    <property type="entry name" value="Mediator_Med25_VWA"/>
</dbReference>
<feature type="domain" description="Mediator of RNA polymerase II transcription subunit 25 von Willebrand factor type A" evidence="4">
    <location>
        <begin position="118"/>
        <end position="285"/>
    </location>
</feature>
<feature type="region of interest" description="Disordered" evidence="3">
    <location>
        <begin position="73"/>
        <end position="96"/>
    </location>
</feature>
<comment type="similarity">
    <text evidence="1">Belongs to the Mediator complex subunit 25 family.</text>
</comment>
<dbReference type="PANTHER" id="PTHR12433">
    <property type="entry name" value="MEDIATOR OF RNA POLYMERASE II TRANSCRIPTION SUBUNIT 25"/>
    <property type="match status" value="1"/>
</dbReference>
<dbReference type="GO" id="GO:0045944">
    <property type="term" value="P:positive regulation of transcription by RNA polymerase II"/>
    <property type="evidence" value="ECO:0007669"/>
    <property type="project" value="TreeGrafter"/>
</dbReference>
<evidence type="ECO:0000313" key="6">
    <source>
        <dbReference type="Proteomes" id="UP001234989"/>
    </source>
</evidence>
<evidence type="ECO:0000313" key="5">
    <source>
        <dbReference type="EMBL" id="WMV28162.1"/>
    </source>
</evidence>
<evidence type="ECO:0000256" key="1">
    <source>
        <dbReference type="ARBA" id="ARBA00009102"/>
    </source>
</evidence>
<feature type="compositionally biased region" description="Basic residues" evidence="3">
    <location>
        <begin position="82"/>
        <end position="91"/>
    </location>
</feature>
<feature type="region of interest" description="Disordered" evidence="3">
    <location>
        <begin position="498"/>
        <end position="517"/>
    </location>
</feature>
<evidence type="ECO:0000256" key="3">
    <source>
        <dbReference type="SAM" id="MobiDB-lite"/>
    </source>
</evidence>
<reference evidence="5" key="1">
    <citation type="submission" date="2023-08" db="EMBL/GenBank/DDBJ databases">
        <title>A de novo genome assembly of Solanum verrucosum Schlechtendal, a Mexican diploid species geographically isolated from the other diploid A-genome species in potato relatives.</title>
        <authorList>
            <person name="Hosaka K."/>
        </authorList>
    </citation>
    <scope>NUCLEOTIDE SEQUENCE</scope>
    <source>
        <tissue evidence="5">Young leaves</tissue>
    </source>
</reference>
<dbReference type="Proteomes" id="UP001234989">
    <property type="component" value="Chromosome 5"/>
</dbReference>
<accession>A0AAF0TPR0</accession>
<dbReference type="AlphaFoldDB" id="A0AAF0TPR0"/>
<dbReference type="GO" id="GO:0016592">
    <property type="term" value="C:mediator complex"/>
    <property type="evidence" value="ECO:0007669"/>
    <property type="project" value="TreeGrafter"/>
</dbReference>
<dbReference type="Pfam" id="PF11265">
    <property type="entry name" value="Med25_VWA"/>
    <property type="match status" value="1"/>
</dbReference>
<organism evidence="5 6">
    <name type="scientific">Solanum verrucosum</name>
    <dbReference type="NCBI Taxonomy" id="315347"/>
    <lineage>
        <taxon>Eukaryota</taxon>
        <taxon>Viridiplantae</taxon>
        <taxon>Streptophyta</taxon>
        <taxon>Embryophyta</taxon>
        <taxon>Tracheophyta</taxon>
        <taxon>Spermatophyta</taxon>
        <taxon>Magnoliopsida</taxon>
        <taxon>eudicotyledons</taxon>
        <taxon>Gunneridae</taxon>
        <taxon>Pentapetalae</taxon>
        <taxon>asterids</taxon>
        <taxon>lamiids</taxon>
        <taxon>Solanales</taxon>
        <taxon>Solanaceae</taxon>
        <taxon>Solanoideae</taxon>
        <taxon>Solaneae</taxon>
        <taxon>Solanum</taxon>
    </lineage>
</organism>
<gene>
    <name evidence="5" type="ORF">MTR67_021547</name>
</gene>
<keyword evidence="6" id="KW-1185">Reference proteome</keyword>
<sequence>MDIAMEFDRTNQRRNLYSVSRIFYKANMADKQFIVVHLCGGAIIGTFRRRVDSNYAGLKPYALTPPRTNSRLAQGSLAGSHLHQRTPKHHLQTREEKPPWSFAEADSVEQNPSAGDVELSLVVFNVHDSYSACMLQKSGWTRDIDLFFQWLSALPFSGGGFNDVAAAEGLAEALMMFSSLKNADGQRHCILVAASNPYPLPRRVYYPAMLNLEQSDNEAHTSLRLADAETVASAFPQCSVSLSVICPRKLPKLRAIYNAGKCDRQAAAPPVDTSKNPNFLVLISENFSEACAAFSHTEMESLAPNQTLVEMDMSSVPPVSGPAATSNPSVMNQQPISAGNIPLGRNNSAEANMSLSQQQTLATVPSAPSGYVEFWEGNLCMVRGGQPEHISKLQGYKKSSASESPTANLPQTLQIHRFMLKDHMFQQVRQCTTGKADILAFWAIDRHGVLNNLQERNLSAVINLPSQTLFVYVTDISFRLIGLLLSNENMRFRPTIPNQQLQAQPPPGVQQLQHNQY</sequence>
<protein>
    <recommendedName>
        <fullName evidence="2">Mediator of RNA polymerase II transcription subunit 25</fullName>
    </recommendedName>
</protein>
<evidence type="ECO:0000256" key="2">
    <source>
        <dbReference type="ARBA" id="ARBA00019694"/>
    </source>
</evidence>
<evidence type="ECO:0000259" key="4">
    <source>
        <dbReference type="Pfam" id="PF11265"/>
    </source>
</evidence>
<dbReference type="PANTHER" id="PTHR12433:SF11">
    <property type="entry name" value="MEDIATOR OF RNA POLYMERASE II TRANSCRIPTION SUBUNIT 25"/>
    <property type="match status" value="1"/>
</dbReference>